<dbReference type="GO" id="GO:0016787">
    <property type="term" value="F:hydrolase activity"/>
    <property type="evidence" value="ECO:0007669"/>
    <property type="project" value="UniProtKB-KW"/>
</dbReference>
<dbReference type="PANTHER" id="PTHR42978:SF6">
    <property type="entry name" value="QUORUM-QUENCHING LACTONASE YTNP-RELATED"/>
    <property type="match status" value="1"/>
</dbReference>
<evidence type="ECO:0000256" key="1">
    <source>
        <dbReference type="ARBA" id="ARBA00007749"/>
    </source>
</evidence>
<sequence>MNVLSRLLSGSSSQTQKQRVSSMSDAYRFQIGEIRATVVSDGQMLVPVAPIYSAFAAKSEVSAALVASGLDSEIVELELNLLVLEFNSRKILIDTGCGRLAFYGDNGHGLARLKSAGISPDEITDVILTHLHPDHVGGIGDVQPQRLHFPNARHYVSEIEAAYWNSEHPDMSRQGLNEEGKQVFRDVAHQALSLLGDRAMRVKDGQRICECIEVISAPGHTPGHIILRIGSGHDQLIHLGDTIHHPAIQMAHPNWSSEVDSDPTLAEQTRRQVLSSVSSEQSLAVAYHARYPGLGRVTTMNEGFVWLPVDKGAITQW</sequence>
<dbReference type="InterPro" id="IPR001279">
    <property type="entry name" value="Metallo-B-lactamas"/>
</dbReference>
<name>A0A7V8V723_9BACT</name>
<comment type="similarity">
    <text evidence="1">Belongs to the metallo-beta-lactamase superfamily.</text>
</comment>
<feature type="domain" description="Metallo-beta-lactamase" evidence="5">
    <location>
        <begin position="78"/>
        <end position="288"/>
    </location>
</feature>
<keyword evidence="4" id="KW-0862">Zinc</keyword>
<dbReference type="InterPro" id="IPR036866">
    <property type="entry name" value="RibonucZ/Hydroxyglut_hydro"/>
</dbReference>
<evidence type="ECO:0000313" key="7">
    <source>
        <dbReference type="Proteomes" id="UP000551616"/>
    </source>
</evidence>
<evidence type="ECO:0000259" key="5">
    <source>
        <dbReference type="SMART" id="SM00849"/>
    </source>
</evidence>
<evidence type="ECO:0000256" key="2">
    <source>
        <dbReference type="ARBA" id="ARBA00022723"/>
    </source>
</evidence>
<evidence type="ECO:0000256" key="3">
    <source>
        <dbReference type="ARBA" id="ARBA00022801"/>
    </source>
</evidence>
<dbReference type="EMBL" id="JABRWO010000009">
    <property type="protein sequence ID" value="MBA2116070.1"/>
    <property type="molecule type" value="Genomic_DNA"/>
</dbReference>
<dbReference type="AlphaFoldDB" id="A0A7V8V723"/>
<organism evidence="6 7">
    <name type="scientific">Bremerella alba</name>
    <dbReference type="NCBI Taxonomy" id="980252"/>
    <lineage>
        <taxon>Bacteria</taxon>
        <taxon>Pseudomonadati</taxon>
        <taxon>Planctomycetota</taxon>
        <taxon>Planctomycetia</taxon>
        <taxon>Pirellulales</taxon>
        <taxon>Pirellulaceae</taxon>
        <taxon>Bremerella</taxon>
    </lineage>
</organism>
<dbReference type="GO" id="GO:0046872">
    <property type="term" value="F:metal ion binding"/>
    <property type="evidence" value="ECO:0007669"/>
    <property type="project" value="UniProtKB-KW"/>
</dbReference>
<dbReference type="Proteomes" id="UP000551616">
    <property type="component" value="Unassembled WGS sequence"/>
</dbReference>
<dbReference type="SMART" id="SM00849">
    <property type="entry name" value="Lactamase_B"/>
    <property type="match status" value="1"/>
</dbReference>
<gene>
    <name evidence="6" type="ORF">HOV93_32590</name>
</gene>
<dbReference type="RefSeq" id="WP_207397499.1">
    <property type="nucleotide sequence ID" value="NZ_JABRWO010000009.1"/>
</dbReference>
<dbReference type="Pfam" id="PF00753">
    <property type="entry name" value="Lactamase_B"/>
    <property type="match status" value="1"/>
</dbReference>
<keyword evidence="7" id="KW-1185">Reference proteome</keyword>
<keyword evidence="2" id="KW-0479">Metal-binding</keyword>
<dbReference type="InterPro" id="IPR051013">
    <property type="entry name" value="MBL_superfamily_lactonases"/>
</dbReference>
<dbReference type="CDD" id="cd07720">
    <property type="entry name" value="OPHC2-like_MBL-fold"/>
    <property type="match status" value="1"/>
</dbReference>
<accession>A0A7V8V723</accession>
<protein>
    <recommendedName>
        <fullName evidence="5">Metallo-beta-lactamase domain-containing protein</fullName>
    </recommendedName>
</protein>
<dbReference type="Gene3D" id="3.60.15.10">
    <property type="entry name" value="Ribonuclease Z/Hydroxyacylglutathione hydrolase-like"/>
    <property type="match status" value="1"/>
</dbReference>
<evidence type="ECO:0000313" key="6">
    <source>
        <dbReference type="EMBL" id="MBA2116070.1"/>
    </source>
</evidence>
<reference evidence="6 7" key="1">
    <citation type="submission" date="2020-05" db="EMBL/GenBank/DDBJ databases">
        <title>Bremerella alba sp. nov., a novel planctomycete isolated from the surface of the macroalga Fucus spiralis.</title>
        <authorList>
            <person name="Godinho O."/>
            <person name="Botelho R."/>
            <person name="Albuquerque L."/>
            <person name="Wiegand S."/>
            <person name="Da Costa M.S."/>
            <person name="Lobo-Da-Cunha A."/>
            <person name="Jogler C."/>
            <person name="Lage O.M."/>
        </authorList>
    </citation>
    <scope>NUCLEOTIDE SEQUENCE [LARGE SCALE GENOMIC DNA]</scope>
    <source>
        <strain evidence="6 7">FF15</strain>
    </source>
</reference>
<comment type="caution">
    <text evidence="6">The sequence shown here is derived from an EMBL/GenBank/DDBJ whole genome shotgun (WGS) entry which is preliminary data.</text>
</comment>
<keyword evidence="3" id="KW-0378">Hydrolase</keyword>
<dbReference type="SUPFAM" id="SSF56281">
    <property type="entry name" value="Metallo-hydrolase/oxidoreductase"/>
    <property type="match status" value="1"/>
</dbReference>
<dbReference type="PANTHER" id="PTHR42978">
    <property type="entry name" value="QUORUM-QUENCHING LACTONASE YTNP-RELATED-RELATED"/>
    <property type="match status" value="1"/>
</dbReference>
<proteinExistence type="inferred from homology"/>
<evidence type="ECO:0000256" key="4">
    <source>
        <dbReference type="ARBA" id="ARBA00022833"/>
    </source>
</evidence>